<dbReference type="Proteomes" id="UP000572635">
    <property type="component" value="Unassembled WGS sequence"/>
</dbReference>
<dbReference type="AlphaFoldDB" id="A0A7W8QRM5"/>
<dbReference type="RefSeq" id="WP_184398086.1">
    <property type="nucleotide sequence ID" value="NZ_BAAAJD010000131.1"/>
</dbReference>
<evidence type="ECO:0000313" key="2">
    <source>
        <dbReference type="EMBL" id="MBB5435352.1"/>
    </source>
</evidence>
<proteinExistence type="predicted"/>
<feature type="domain" description="ABC-three component systems C-terminal" evidence="1">
    <location>
        <begin position="237"/>
        <end position="365"/>
    </location>
</feature>
<name>A0A7W8QRM5_9ACTN</name>
<protein>
    <recommendedName>
        <fullName evidence="1">ABC-three component systems C-terminal domain-containing protein</fullName>
    </recommendedName>
</protein>
<gene>
    <name evidence="2" type="ORF">HDA36_005500</name>
</gene>
<keyword evidence="3" id="KW-1185">Reference proteome</keyword>
<organism evidence="2 3">
    <name type="scientific">Nocardiopsis composta</name>
    <dbReference type="NCBI Taxonomy" id="157465"/>
    <lineage>
        <taxon>Bacteria</taxon>
        <taxon>Bacillati</taxon>
        <taxon>Actinomycetota</taxon>
        <taxon>Actinomycetes</taxon>
        <taxon>Streptosporangiales</taxon>
        <taxon>Nocardiopsidaceae</taxon>
        <taxon>Nocardiopsis</taxon>
    </lineage>
</organism>
<evidence type="ECO:0000259" key="1">
    <source>
        <dbReference type="Pfam" id="PF20282"/>
    </source>
</evidence>
<evidence type="ECO:0000313" key="3">
    <source>
        <dbReference type="Proteomes" id="UP000572635"/>
    </source>
</evidence>
<dbReference type="InterPro" id="IPR046914">
    <property type="entry name" value="ABC-3C_CTD6"/>
</dbReference>
<dbReference type="Pfam" id="PF20282">
    <property type="entry name" value="CTD6"/>
    <property type="match status" value="1"/>
</dbReference>
<sequence length="370" mass="40814">MSLATQPHAGGGAPELIDFPVPVVPGSPAPALPGSPVPPAHRIYFYSPDEWEVFITEWATGVAVSYRQIKQLGGSGDRGVDVAAFKTDRGLEDAWDCFQAKHYDGSLTVSDAFPEMLKIFHGVVDAFYCLPDRYVFVAPRGCGPTLNRLLSKPTDLRKKFLELLDARGTATRQYDEQALKSIRELAETTDFSIFQSLELNEMLDIHRKTQYFAARFGTALPARPPVEQAPEVPAPSEAIYVRKLVDVYNEQDPASCSDVESVAAHAKHGPHLQRQREAFYSAEALRLYARDSVPDGTYELLQDDVYIGVIDTAEANHSSGLARLRAVLTQSGQLDLGAHTLISMSNLKDRQGICHQLANADKLTWVEVDE</sequence>
<reference evidence="2 3" key="1">
    <citation type="submission" date="2020-08" db="EMBL/GenBank/DDBJ databases">
        <title>Sequencing the genomes of 1000 actinobacteria strains.</title>
        <authorList>
            <person name="Klenk H.-P."/>
        </authorList>
    </citation>
    <scope>NUCLEOTIDE SEQUENCE [LARGE SCALE GENOMIC DNA]</scope>
    <source>
        <strain evidence="2 3">DSM 44551</strain>
    </source>
</reference>
<accession>A0A7W8QRM5</accession>
<dbReference type="EMBL" id="JACHDB010000002">
    <property type="protein sequence ID" value="MBB5435352.1"/>
    <property type="molecule type" value="Genomic_DNA"/>
</dbReference>
<comment type="caution">
    <text evidence="2">The sequence shown here is derived from an EMBL/GenBank/DDBJ whole genome shotgun (WGS) entry which is preliminary data.</text>
</comment>